<feature type="domain" description="PilZ" evidence="2">
    <location>
        <begin position="8"/>
        <end position="70"/>
    </location>
</feature>
<comment type="caution">
    <text evidence="3">The sequence shown here is derived from an EMBL/GenBank/DDBJ whole genome shotgun (WGS) entry which is preliminary data.</text>
</comment>
<evidence type="ECO:0000313" key="4">
    <source>
        <dbReference type="Proteomes" id="UP001501310"/>
    </source>
</evidence>
<proteinExistence type="predicted"/>
<organism evidence="3 4">
    <name type="scientific">Sphingomonas humi</name>
    <dbReference type="NCBI Taxonomy" id="335630"/>
    <lineage>
        <taxon>Bacteria</taxon>
        <taxon>Pseudomonadati</taxon>
        <taxon>Pseudomonadota</taxon>
        <taxon>Alphaproteobacteria</taxon>
        <taxon>Sphingomonadales</taxon>
        <taxon>Sphingomonadaceae</taxon>
        <taxon>Sphingomonas</taxon>
    </lineage>
</organism>
<evidence type="ECO:0000313" key="3">
    <source>
        <dbReference type="EMBL" id="GAA3996442.1"/>
    </source>
</evidence>
<name>A0ABP7REP5_9SPHN</name>
<gene>
    <name evidence="3" type="ORF">GCM10022211_01720</name>
</gene>
<reference evidence="4" key="1">
    <citation type="journal article" date="2019" name="Int. J. Syst. Evol. Microbiol.">
        <title>The Global Catalogue of Microorganisms (GCM) 10K type strain sequencing project: providing services to taxonomists for standard genome sequencing and annotation.</title>
        <authorList>
            <consortium name="The Broad Institute Genomics Platform"/>
            <consortium name="The Broad Institute Genome Sequencing Center for Infectious Disease"/>
            <person name="Wu L."/>
            <person name="Ma J."/>
        </authorList>
    </citation>
    <scope>NUCLEOTIDE SEQUENCE [LARGE SCALE GENOMIC DNA]</scope>
    <source>
        <strain evidence="4">JCM 16603</strain>
    </source>
</reference>
<protein>
    <recommendedName>
        <fullName evidence="2">PilZ domain-containing protein</fullName>
    </recommendedName>
</protein>
<feature type="domain" description="PilZ" evidence="2">
    <location>
        <begin position="128"/>
        <end position="196"/>
    </location>
</feature>
<evidence type="ECO:0000256" key="1">
    <source>
        <dbReference type="SAM" id="MobiDB-lite"/>
    </source>
</evidence>
<sequence length="249" mass="27894">MNVVQIGRGHQCKLVNLSSSGAMIECQEPLQLWDQVELQLGPSSRVEAVVRWIKGDRYGMEFAHETTLEASDEELSETLRLVIARSFPELQRSADAETEQTSEEASASDRSDEEDGRAKVREERGVRHPLIWTGLIHYNHDTWPVRLRNISVNGALIEASVDLTVGTELLLDLSEAGTVFASVVWSGGNIAGLQFEGAFDLRQLAEARPEVVSQKWVAPTYLREATDESGPWDQRWGRRDLPVLSRDLQ</sequence>
<dbReference type="EMBL" id="BAAAZD010000001">
    <property type="protein sequence ID" value="GAA3996442.1"/>
    <property type="molecule type" value="Genomic_DNA"/>
</dbReference>
<dbReference type="Pfam" id="PF07238">
    <property type="entry name" value="PilZ"/>
    <property type="match status" value="2"/>
</dbReference>
<accession>A0ABP7REP5</accession>
<dbReference type="SUPFAM" id="SSF141371">
    <property type="entry name" value="PilZ domain-like"/>
    <property type="match status" value="2"/>
</dbReference>
<dbReference type="Gene3D" id="2.40.10.220">
    <property type="entry name" value="predicted glycosyltransferase like domains"/>
    <property type="match status" value="2"/>
</dbReference>
<keyword evidence="4" id="KW-1185">Reference proteome</keyword>
<feature type="region of interest" description="Disordered" evidence="1">
    <location>
        <begin position="92"/>
        <end position="120"/>
    </location>
</feature>
<evidence type="ECO:0000259" key="2">
    <source>
        <dbReference type="Pfam" id="PF07238"/>
    </source>
</evidence>
<dbReference type="Proteomes" id="UP001501310">
    <property type="component" value="Unassembled WGS sequence"/>
</dbReference>
<dbReference type="InterPro" id="IPR009875">
    <property type="entry name" value="PilZ_domain"/>
</dbReference>